<sequence>MNGQQLKQKAHHIGAVPENYRLMIEDCCEEKQGRAFYVWEDADNEDRGITVELDHEGSLISLTKEGASLKTYKDTLPEERLQQKALQFVERHYPHAAEAFVFQRENVTEDTVQYSYAQTVLDLPLPQTGFSVTVGRNGEVKRFRYDGGTDSFAVPKQIIDKETVISHYLESVELNLAIEKIHQNLYKGGDDRPHLVYEADLPFLSHPADSSEESEMLQVSMDEEETETTPLPLLPEAERDADINEMIGFSSSLRKIREIDFGDSIVTVWREGGDPEPTDFTMTGFFKERNQNTLKIKKDKQSGKLKGMFSFIKAEGPPVLTEEACLQRALQFLYRLYPNAGEFFRMHPLENEESGQNAHFQFDVQYEGMPLRAESVNIIISRANGRVIGFFGPEIEPETLKEMNPSPAISAEEAKAIFTEAFDVKLQWEREYKREKNDHYRLVYRPISPVFIDAHNGKVFIGKMI</sequence>
<feature type="domain" description="YcdB/YcdC repeated" evidence="1">
    <location>
        <begin position="239"/>
        <end position="392"/>
    </location>
</feature>
<dbReference type="EMBL" id="JARRTL010000007">
    <property type="protein sequence ID" value="MEC0484435.1"/>
    <property type="molecule type" value="Genomic_DNA"/>
</dbReference>
<reference evidence="2 4" key="1">
    <citation type="journal article" date="2015" name="Int. J. Syst. Evol. Microbiol.">
        <title>Bacillus glycinifermentans sp. nov., isolated from fermented soybean paste.</title>
        <authorList>
            <person name="Kim S.J."/>
            <person name="Dunlap C.A."/>
            <person name="Kwon S.W."/>
            <person name="Rooney A.P."/>
        </authorList>
    </citation>
    <scope>NUCLEOTIDE SEQUENCE [LARGE SCALE GENOMIC DNA]</scope>
    <source>
        <strain evidence="2 4">GO-13</strain>
    </source>
</reference>
<dbReference type="AlphaFoldDB" id="A0A0J6ELB2"/>
<dbReference type="Pfam" id="PF16244">
    <property type="entry name" value="DUF4901"/>
    <property type="match status" value="2"/>
</dbReference>
<dbReference type="EMBL" id="LECW02000001">
    <property type="protein sequence ID" value="KRT95920.1"/>
    <property type="molecule type" value="Genomic_DNA"/>
</dbReference>
<accession>A0A0J6F2D8</accession>
<protein>
    <submittedName>
        <fullName evidence="3">DUF4901 domain-containing protein</fullName>
    </submittedName>
</protein>
<feature type="domain" description="YcdB/YcdC repeated" evidence="1">
    <location>
        <begin position="4"/>
        <end position="147"/>
    </location>
</feature>
<dbReference type="Proteomes" id="UP000036168">
    <property type="component" value="Unassembled WGS sequence"/>
</dbReference>
<evidence type="ECO:0000313" key="2">
    <source>
        <dbReference type="EMBL" id="KRT95920.1"/>
    </source>
</evidence>
<dbReference type="PATRIC" id="fig|1664069.3.peg.4790"/>
<name>A0A0J6ELB2_9BACI</name>
<accession>A0A0J6ELB2</accession>
<dbReference type="STRING" id="1664069.BGLY_0341"/>
<keyword evidence="5" id="KW-1185">Reference proteome</keyword>
<proteinExistence type="predicted"/>
<reference evidence="2" key="2">
    <citation type="submission" date="2015-10" db="EMBL/GenBank/DDBJ databases">
        <authorList>
            <person name="Gilbert D.G."/>
        </authorList>
    </citation>
    <scope>NUCLEOTIDE SEQUENCE</scope>
    <source>
        <strain evidence="2">GO-13</strain>
    </source>
</reference>
<evidence type="ECO:0000313" key="4">
    <source>
        <dbReference type="Proteomes" id="UP000036168"/>
    </source>
</evidence>
<dbReference type="RefSeq" id="WP_048354504.1">
    <property type="nucleotide sequence ID" value="NZ_CP023481.1"/>
</dbReference>
<organism evidence="2 4">
    <name type="scientific">Bacillus glycinifermentans</name>
    <dbReference type="NCBI Taxonomy" id="1664069"/>
    <lineage>
        <taxon>Bacteria</taxon>
        <taxon>Bacillati</taxon>
        <taxon>Bacillota</taxon>
        <taxon>Bacilli</taxon>
        <taxon>Bacillales</taxon>
        <taxon>Bacillaceae</taxon>
        <taxon>Bacillus</taxon>
    </lineage>
</organism>
<evidence type="ECO:0000313" key="5">
    <source>
        <dbReference type="Proteomes" id="UP001341297"/>
    </source>
</evidence>
<dbReference type="InterPro" id="IPR032599">
    <property type="entry name" value="YcdB/YcdC_rep_domain"/>
</dbReference>
<dbReference type="Proteomes" id="UP001341297">
    <property type="component" value="Unassembled WGS sequence"/>
</dbReference>
<evidence type="ECO:0000259" key="1">
    <source>
        <dbReference type="Pfam" id="PF16244"/>
    </source>
</evidence>
<reference evidence="3 5" key="3">
    <citation type="submission" date="2023-03" db="EMBL/GenBank/DDBJ databases">
        <title>Agriculturally important microbes genome sequencing.</title>
        <authorList>
            <person name="Dunlap C."/>
        </authorList>
    </citation>
    <scope>NUCLEOTIDE SEQUENCE [LARGE SCALE GENOMIC DNA]</scope>
    <source>
        <strain evidence="3 5">CBP-3203</strain>
    </source>
</reference>
<evidence type="ECO:0000313" key="3">
    <source>
        <dbReference type="EMBL" id="MEC0484435.1"/>
    </source>
</evidence>
<dbReference type="OrthoDB" id="2821454at2"/>
<comment type="caution">
    <text evidence="2">The sequence shown here is derived from an EMBL/GenBank/DDBJ whole genome shotgun (WGS) entry which is preliminary data.</text>
</comment>
<gene>
    <name evidence="2" type="ORF">AB447_200805</name>
    <name evidence="3" type="ORF">P8828_06165</name>
</gene>